<evidence type="ECO:0000313" key="3">
    <source>
        <dbReference type="Proteomes" id="UP000275408"/>
    </source>
</evidence>
<dbReference type="EMBL" id="RCHS01001930">
    <property type="protein sequence ID" value="RMX50627.1"/>
    <property type="molecule type" value="Genomic_DNA"/>
</dbReference>
<reference evidence="2 3" key="1">
    <citation type="journal article" date="2018" name="Sci. Rep.">
        <title>Comparative analysis of the Pocillopora damicornis genome highlights role of immune system in coral evolution.</title>
        <authorList>
            <person name="Cunning R."/>
            <person name="Bay R.A."/>
            <person name="Gillette P."/>
            <person name="Baker A.C."/>
            <person name="Traylor-Knowles N."/>
        </authorList>
    </citation>
    <scope>NUCLEOTIDE SEQUENCE [LARGE SCALE GENOMIC DNA]</scope>
    <source>
        <strain evidence="2">RSMAS</strain>
        <tissue evidence="2">Whole animal</tissue>
    </source>
</reference>
<dbReference type="InterPro" id="IPR052169">
    <property type="entry name" value="CW_Biosynth-Accessory"/>
</dbReference>
<comment type="caution">
    <text evidence="2">The sequence shown here is derived from an EMBL/GenBank/DDBJ whole genome shotgun (WGS) entry which is preliminary data.</text>
</comment>
<feature type="domain" description="Capsule synthesis protein CapA" evidence="1">
    <location>
        <begin position="71"/>
        <end position="147"/>
    </location>
</feature>
<dbReference type="PANTHER" id="PTHR33393">
    <property type="entry name" value="POLYGLUTAMINE SYNTHESIS ACCESSORY PROTEIN RV0574C-RELATED"/>
    <property type="match status" value="1"/>
</dbReference>
<evidence type="ECO:0000259" key="1">
    <source>
        <dbReference type="Pfam" id="PF09587"/>
    </source>
</evidence>
<keyword evidence="3" id="KW-1185">Reference proteome</keyword>
<accession>A0A3M6UAE7</accession>
<name>A0A3M6UAE7_POCDA</name>
<dbReference type="Pfam" id="PF09587">
    <property type="entry name" value="PGA_cap"/>
    <property type="match status" value="1"/>
</dbReference>
<dbReference type="InterPro" id="IPR019079">
    <property type="entry name" value="Capsule_synth_CapA"/>
</dbReference>
<dbReference type="AlphaFoldDB" id="A0A3M6UAE7"/>
<evidence type="ECO:0000313" key="2">
    <source>
        <dbReference type="EMBL" id="RMX50627.1"/>
    </source>
</evidence>
<dbReference type="OrthoDB" id="5947431at2759"/>
<protein>
    <recommendedName>
        <fullName evidence="1">Capsule synthesis protein CapA domain-containing protein</fullName>
    </recommendedName>
</protein>
<sequence length="149" mass="17020">MDARGKFGEHEKCVRVARGAAESSSFSIALQISQVHPYIIRDICYHSYGYKPKWTPLSPITITYYHKDEVTLLFVGDISFAGPIKYYVDHKYYTYNDTFNEVAPFIREADISVGNLESPFANQHVLNHLYRGRKPVLLYAIPKAASALR</sequence>
<dbReference type="Proteomes" id="UP000275408">
    <property type="component" value="Unassembled WGS sequence"/>
</dbReference>
<dbReference type="PANTHER" id="PTHR33393:SF11">
    <property type="entry name" value="POLYGLUTAMINE SYNTHESIS ACCESSORY PROTEIN RV0574C-RELATED"/>
    <property type="match status" value="1"/>
</dbReference>
<organism evidence="2 3">
    <name type="scientific">Pocillopora damicornis</name>
    <name type="common">Cauliflower coral</name>
    <name type="synonym">Millepora damicornis</name>
    <dbReference type="NCBI Taxonomy" id="46731"/>
    <lineage>
        <taxon>Eukaryota</taxon>
        <taxon>Metazoa</taxon>
        <taxon>Cnidaria</taxon>
        <taxon>Anthozoa</taxon>
        <taxon>Hexacorallia</taxon>
        <taxon>Scleractinia</taxon>
        <taxon>Astrocoeniina</taxon>
        <taxon>Pocilloporidae</taxon>
        <taxon>Pocillopora</taxon>
    </lineage>
</organism>
<gene>
    <name evidence="2" type="ORF">pdam_00009689</name>
</gene>
<proteinExistence type="predicted"/>